<feature type="active site" description="Charge relay system" evidence="2">
    <location>
        <position position="194"/>
    </location>
</feature>
<feature type="binding site" evidence="3">
    <location>
        <position position="94"/>
    </location>
    <ligand>
        <name>substrate</name>
    </ligand>
</feature>
<dbReference type="InterPro" id="IPR022742">
    <property type="entry name" value="Hydrolase_4"/>
</dbReference>
<dbReference type="Pfam" id="PF12146">
    <property type="entry name" value="Hydrolase_4"/>
    <property type="match status" value="1"/>
</dbReference>
<dbReference type="InterPro" id="IPR012354">
    <property type="entry name" value="Esterase_lipase"/>
</dbReference>
<dbReference type="InterPro" id="IPR050266">
    <property type="entry name" value="AB_hydrolase_sf"/>
</dbReference>
<dbReference type="SUPFAM" id="SSF53474">
    <property type="entry name" value="alpha/beta-Hydrolases"/>
    <property type="match status" value="1"/>
</dbReference>
<dbReference type="AlphaFoldDB" id="A0A6L9SB57"/>
<organism evidence="6 7">
    <name type="scientific">Phytoactinopolyspora halotolerans</name>
    <dbReference type="NCBI Taxonomy" id="1981512"/>
    <lineage>
        <taxon>Bacteria</taxon>
        <taxon>Bacillati</taxon>
        <taxon>Actinomycetota</taxon>
        <taxon>Actinomycetes</taxon>
        <taxon>Jiangellales</taxon>
        <taxon>Jiangellaceae</taxon>
        <taxon>Phytoactinopolyspora</taxon>
    </lineage>
</organism>
<dbReference type="Proteomes" id="UP000475214">
    <property type="component" value="Unassembled WGS sequence"/>
</dbReference>
<evidence type="ECO:0000256" key="2">
    <source>
        <dbReference type="PIRSR" id="PIRSR017388-1"/>
    </source>
</evidence>
<feature type="active site" description="Nucleophile" evidence="2">
    <location>
        <position position="93"/>
    </location>
</feature>
<evidence type="ECO:0000256" key="1">
    <source>
        <dbReference type="ARBA" id="ARBA00022801"/>
    </source>
</evidence>
<feature type="binding site" evidence="3">
    <location>
        <position position="25"/>
    </location>
    <ligand>
        <name>substrate</name>
    </ligand>
</feature>
<evidence type="ECO:0000313" key="6">
    <source>
        <dbReference type="EMBL" id="NEE01802.1"/>
    </source>
</evidence>
<comment type="caution">
    <text evidence="6">The sequence shown here is derived from an EMBL/GenBank/DDBJ whole genome shotgun (WGS) entry which is preliminary data.</text>
</comment>
<dbReference type="RefSeq" id="WP_163739780.1">
    <property type="nucleotide sequence ID" value="NZ_JAAGOA010000011.1"/>
</dbReference>
<sequence>MHAPSAAAPFFRDGGPTGVLLCHGFTGSPASMRPWAEQLAAAGHTVHVPLLPGHGTSWREMNLTRWPDWFAAVENALLRLDERCDSVVVAGLSMGGGLALRLAQVHPSAVSALVLVNPSVASADRRLRALPLLQYVVPSLAGLGNDIAKPGQDEHAYPRTPLRALHSLTHLWKVVVRDLPAVTQPLLMFRSATDHVVDGSGAPLIIDGVSSADVTEVVLHRSYHVATLDYDADTIFTRSAEFIERVNQRAKTGAQPNSDTGRGEVRR</sequence>
<dbReference type="PIRSF" id="PIRSF017388">
    <property type="entry name" value="Esterase_lipase"/>
    <property type="match status" value="1"/>
</dbReference>
<dbReference type="PANTHER" id="PTHR43798">
    <property type="entry name" value="MONOACYLGLYCEROL LIPASE"/>
    <property type="match status" value="1"/>
</dbReference>
<evidence type="ECO:0000256" key="3">
    <source>
        <dbReference type="PIRSR" id="PIRSR017388-2"/>
    </source>
</evidence>
<gene>
    <name evidence="6" type="ORF">G1H10_16635</name>
</gene>
<keyword evidence="7" id="KW-1185">Reference proteome</keyword>
<reference evidence="6 7" key="1">
    <citation type="submission" date="2020-02" db="EMBL/GenBank/DDBJ databases">
        <authorList>
            <person name="Li X.-J."/>
            <person name="Han X.-M."/>
        </authorList>
    </citation>
    <scope>NUCLEOTIDE SEQUENCE [LARGE SCALE GENOMIC DNA]</scope>
    <source>
        <strain evidence="6 7">CCTCC AB 2017055</strain>
    </source>
</reference>
<dbReference type="EMBL" id="JAAGOA010000011">
    <property type="protein sequence ID" value="NEE01802.1"/>
    <property type="molecule type" value="Genomic_DNA"/>
</dbReference>
<dbReference type="GO" id="GO:0016020">
    <property type="term" value="C:membrane"/>
    <property type="evidence" value="ECO:0007669"/>
    <property type="project" value="TreeGrafter"/>
</dbReference>
<dbReference type="Gene3D" id="3.40.50.1820">
    <property type="entry name" value="alpha/beta hydrolase"/>
    <property type="match status" value="1"/>
</dbReference>
<evidence type="ECO:0000259" key="5">
    <source>
        <dbReference type="Pfam" id="PF12146"/>
    </source>
</evidence>
<feature type="region of interest" description="Disordered" evidence="4">
    <location>
        <begin position="247"/>
        <end position="267"/>
    </location>
</feature>
<accession>A0A6L9SB57</accession>
<protein>
    <submittedName>
        <fullName evidence="6">Alpha/beta fold hydrolase</fullName>
    </submittedName>
</protein>
<dbReference type="GO" id="GO:0052689">
    <property type="term" value="F:carboxylic ester hydrolase activity"/>
    <property type="evidence" value="ECO:0007669"/>
    <property type="project" value="InterPro"/>
</dbReference>
<feature type="active site" description="Charge relay system" evidence="2">
    <location>
        <position position="224"/>
    </location>
</feature>
<dbReference type="PANTHER" id="PTHR43798:SF31">
    <property type="entry name" value="AB HYDROLASE SUPERFAMILY PROTEIN YCLE"/>
    <property type="match status" value="1"/>
</dbReference>
<dbReference type="InterPro" id="IPR029058">
    <property type="entry name" value="AB_hydrolase_fold"/>
</dbReference>
<keyword evidence="1 6" id="KW-0378">Hydrolase</keyword>
<name>A0A6L9SB57_9ACTN</name>
<proteinExistence type="predicted"/>
<evidence type="ECO:0000313" key="7">
    <source>
        <dbReference type="Proteomes" id="UP000475214"/>
    </source>
</evidence>
<feature type="domain" description="Serine aminopeptidase S33" evidence="5">
    <location>
        <begin position="19"/>
        <end position="227"/>
    </location>
</feature>
<evidence type="ECO:0000256" key="4">
    <source>
        <dbReference type="SAM" id="MobiDB-lite"/>
    </source>
</evidence>